<dbReference type="InterPro" id="IPR007685">
    <property type="entry name" value="RelA_SpoT"/>
</dbReference>
<feature type="domain" description="RelA/SpoT" evidence="1">
    <location>
        <begin position="58"/>
        <end position="193"/>
    </location>
</feature>
<evidence type="ECO:0000313" key="3">
    <source>
        <dbReference type="Proteomes" id="UP000326953"/>
    </source>
</evidence>
<reference evidence="2 3" key="1">
    <citation type="submission" date="2019-09" db="EMBL/GenBank/DDBJ databases">
        <authorList>
            <person name="Chandra G."/>
            <person name="Truman W A."/>
        </authorList>
    </citation>
    <scope>NUCLEOTIDE SEQUENCE [LARGE SCALE GENOMIC DNA]</scope>
    <source>
        <strain evidence="2">PS662</strain>
    </source>
</reference>
<dbReference type="GO" id="GO:0015969">
    <property type="term" value="P:guanosine tetraphosphate metabolic process"/>
    <property type="evidence" value="ECO:0007669"/>
    <property type="project" value="InterPro"/>
</dbReference>
<evidence type="ECO:0000313" key="2">
    <source>
        <dbReference type="EMBL" id="VVM48013.1"/>
    </source>
</evidence>
<sequence length="450" mass="51049">MSMARGSLIQWKNILDLVSEFIARYRKEYDFYEQACRMVAQSLEANLRSAGVRAIVTSRAKNPTRLEAKVRQRALKRQYGTVSAIFDDIVDLAGVRVALYFPGERQEVGRIIEALFDLTEAPKEFPTAAAPSYKKRFSGYWATHYRVVLREASLYDSNQRYAEAKVEIQVASVLMHAWSEVEHDLVYKPLQGELSVEEYSILDELNGLVLSGEIALERLQRAGEQRASTQGREFSNHYDLAASLIELARAALGEATVTEAAMGRVDTLFDLLKSLGLNKPETLAQYVQPLHNDFEKRPLSEQVIDQVLIEDPGRYATYEQIRRVEPTPAVSLVTGETRQQQEAIGEFIQLWVDYERLLTTLLKEVSGDSKLWAPARLVPMLHQYFPKTGPTLGQAAKRIQDFRNRLVHGIDMPKQESIKAASEELREVMKQLKLLIQPDHPKKARSQEAG</sequence>
<dbReference type="Proteomes" id="UP000326953">
    <property type="component" value="Unassembled WGS sequence"/>
</dbReference>
<dbReference type="AlphaFoldDB" id="A0A5E6PXM6"/>
<dbReference type="PANTHER" id="PTHR41773:SF1">
    <property type="entry name" value="RELA_SPOT DOMAIN-CONTAINING PROTEIN"/>
    <property type="match status" value="1"/>
</dbReference>
<dbReference type="PANTHER" id="PTHR41773">
    <property type="entry name" value="GTP PYROPHOSPHATASE-RELATED"/>
    <property type="match status" value="1"/>
</dbReference>
<dbReference type="Gene3D" id="3.30.460.10">
    <property type="entry name" value="Beta Polymerase, domain 2"/>
    <property type="match status" value="1"/>
</dbReference>
<organism evidence="2 3">
    <name type="scientific">Pseudomonas fluorescens</name>
    <dbReference type="NCBI Taxonomy" id="294"/>
    <lineage>
        <taxon>Bacteria</taxon>
        <taxon>Pseudomonadati</taxon>
        <taxon>Pseudomonadota</taxon>
        <taxon>Gammaproteobacteria</taxon>
        <taxon>Pseudomonadales</taxon>
        <taxon>Pseudomonadaceae</taxon>
        <taxon>Pseudomonas</taxon>
    </lineage>
</organism>
<evidence type="ECO:0000259" key="1">
    <source>
        <dbReference type="SMART" id="SM00954"/>
    </source>
</evidence>
<protein>
    <recommendedName>
        <fullName evidence="1">RelA/SpoT domain-containing protein</fullName>
    </recommendedName>
</protein>
<dbReference type="SUPFAM" id="SSF81301">
    <property type="entry name" value="Nucleotidyltransferase"/>
    <property type="match status" value="1"/>
</dbReference>
<proteinExistence type="predicted"/>
<dbReference type="EMBL" id="CABVHK010000002">
    <property type="protein sequence ID" value="VVM48013.1"/>
    <property type="molecule type" value="Genomic_DNA"/>
</dbReference>
<name>A0A5E6PXM6_PSEFL</name>
<accession>A0A5E6PXM6</accession>
<gene>
    <name evidence="2" type="ORF">PS662_00638</name>
</gene>
<dbReference type="CDD" id="cd05399">
    <property type="entry name" value="NT_Rel-Spo_like"/>
    <property type="match status" value="1"/>
</dbReference>
<dbReference type="InterPro" id="IPR043519">
    <property type="entry name" value="NT_sf"/>
</dbReference>
<dbReference type="Pfam" id="PF04607">
    <property type="entry name" value="RelA_SpoT"/>
    <property type="match status" value="1"/>
</dbReference>
<dbReference type="SMART" id="SM00954">
    <property type="entry name" value="RelA_SpoT"/>
    <property type="match status" value="1"/>
</dbReference>